<name>A0A4U3L8M7_9BACT</name>
<gene>
    <name evidence="2" type="ORF">FC093_05830</name>
</gene>
<dbReference type="InterPro" id="IPR007433">
    <property type="entry name" value="DUF481"/>
</dbReference>
<feature type="chain" id="PRO_5020740726" evidence="1">
    <location>
        <begin position="23"/>
        <end position="246"/>
    </location>
</feature>
<dbReference type="Proteomes" id="UP000305848">
    <property type="component" value="Unassembled WGS sequence"/>
</dbReference>
<dbReference type="Pfam" id="PF04338">
    <property type="entry name" value="DUF481"/>
    <property type="match status" value="1"/>
</dbReference>
<organism evidence="2 3">
    <name type="scientific">Ilyomonas limi</name>
    <dbReference type="NCBI Taxonomy" id="2575867"/>
    <lineage>
        <taxon>Bacteria</taxon>
        <taxon>Pseudomonadati</taxon>
        <taxon>Bacteroidota</taxon>
        <taxon>Chitinophagia</taxon>
        <taxon>Chitinophagales</taxon>
        <taxon>Chitinophagaceae</taxon>
        <taxon>Ilyomonas</taxon>
    </lineage>
</organism>
<sequence length="246" mass="28032">MNIFTTILILCLCIIPFLPASAQFNDSINYHLRFATTGSLNKTNAGDAYLLNNGVGFNINKRKITLNTNASWVYGQLNKTLTNNDFAATTDMDFLKKVSKLYYWGLLNFESSYSLKTKYRFQPGAGVGYRFIDTTNAVFTVSDGILFEMADLTNATFGKEKYQTVRNSLRVKYHFLIGKVITIEGVNFWQPSLLSFKDYIFKFNNSLSFKLNEWLSLTSALSYNKISRSGSENLLFTFGITLDKYF</sequence>
<keyword evidence="3" id="KW-1185">Reference proteome</keyword>
<dbReference type="AlphaFoldDB" id="A0A4U3L8M7"/>
<evidence type="ECO:0000313" key="3">
    <source>
        <dbReference type="Proteomes" id="UP000305848"/>
    </source>
</evidence>
<comment type="caution">
    <text evidence="2">The sequence shown here is derived from an EMBL/GenBank/DDBJ whole genome shotgun (WGS) entry which is preliminary data.</text>
</comment>
<feature type="signal peptide" evidence="1">
    <location>
        <begin position="1"/>
        <end position="22"/>
    </location>
</feature>
<protein>
    <submittedName>
        <fullName evidence="2">DUF481 domain-containing protein</fullName>
    </submittedName>
</protein>
<dbReference type="EMBL" id="SZQL01000003">
    <property type="protein sequence ID" value="TKK70266.1"/>
    <property type="molecule type" value="Genomic_DNA"/>
</dbReference>
<evidence type="ECO:0000313" key="2">
    <source>
        <dbReference type="EMBL" id="TKK70266.1"/>
    </source>
</evidence>
<accession>A0A4U3L8M7</accession>
<proteinExistence type="predicted"/>
<evidence type="ECO:0000256" key="1">
    <source>
        <dbReference type="SAM" id="SignalP"/>
    </source>
</evidence>
<dbReference type="OrthoDB" id="789864at2"/>
<reference evidence="2 3" key="1">
    <citation type="submission" date="2019-05" db="EMBL/GenBank/DDBJ databases">
        <title>Panacibacter sp. strain 17mud1-8 Genome sequencing and assembly.</title>
        <authorList>
            <person name="Chhetri G."/>
        </authorList>
    </citation>
    <scope>NUCLEOTIDE SEQUENCE [LARGE SCALE GENOMIC DNA]</scope>
    <source>
        <strain evidence="2 3">17mud1-8</strain>
    </source>
</reference>
<keyword evidence="1" id="KW-0732">Signal</keyword>
<dbReference type="RefSeq" id="WP_137260811.1">
    <property type="nucleotide sequence ID" value="NZ_SZQL01000003.1"/>
</dbReference>